<dbReference type="Proteomes" id="UP000222133">
    <property type="component" value="Segment"/>
</dbReference>
<protein>
    <submittedName>
        <fullName evidence="1">Uncharacterized protein</fullName>
    </submittedName>
</protein>
<reference evidence="2" key="1">
    <citation type="submission" date="2017-05" db="EMBL/GenBank/DDBJ databases">
        <title>ST32 complete genome sequence.</title>
        <authorList>
            <person name="Liu X."/>
            <person name="Liu H."/>
        </authorList>
    </citation>
    <scope>NUCLEOTIDE SEQUENCE [LARGE SCALE GENOMIC DNA]</scope>
</reference>
<sequence length="46" mass="4783">MDIDALDNLDFGAAEEAIEELKKKQDEEAIVPGAGDNDCSSGACAI</sequence>
<gene>
    <name evidence="1" type="ORF">ST32_0035</name>
</gene>
<keyword evidence="2" id="KW-1185">Reference proteome</keyword>
<evidence type="ECO:0000313" key="2">
    <source>
        <dbReference type="Proteomes" id="UP000222133"/>
    </source>
</evidence>
<dbReference type="EMBL" id="MF044458">
    <property type="protein sequence ID" value="AWP47864.1"/>
    <property type="molecule type" value="Genomic_DNA"/>
</dbReference>
<name>A0A2U9DT98_9CAUD</name>
<accession>A0A2U9DT98</accession>
<proteinExistence type="predicted"/>
<organism evidence="1 2">
    <name type="scientific">Escherichia phage ST32</name>
    <dbReference type="NCBI Taxonomy" id="2005048"/>
    <lineage>
        <taxon>Viruses</taxon>
        <taxon>Duplodnaviria</taxon>
        <taxon>Heunggongvirae</taxon>
        <taxon>Uroviricota</taxon>
        <taxon>Caudoviricetes</taxon>
        <taxon>Chaseviridae</taxon>
        <taxon>Cleopatravirinae</taxon>
        <taxon>Carltongylesvirus</taxon>
        <taxon>Carltongylesvirus ST32</taxon>
    </lineage>
</organism>
<evidence type="ECO:0000313" key="1">
    <source>
        <dbReference type="EMBL" id="AWP47864.1"/>
    </source>
</evidence>